<dbReference type="InterPro" id="IPR008972">
    <property type="entry name" value="Cupredoxin"/>
</dbReference>
<accession>A0ABD5UUS4</accession>
<dbReference type="PANTHER" id="PTHR42838">
    <property type="entry name" value="CYTOCHROME C OXIDASE SUBUNIT II"/>
    <property type="match status" value="1"/>
</dbReference>
<dbReference type="AlphaFoldDB" id="A0ABD5UUS4"/>
<evidence type="ECO:0000313" key="5">
    <source>
        <dbReference type="EMBL" id="MFC6891559.1"/>
    </source>
</evidence>
<keyword evidence="4" id="KW-1133">Transmembrane helix</keyword>
<gene>
    <name evidence="5" type="ORF">ACFQE9_02860</name>
</gene>
<protein>
    <submittedName>
        <fullName evidence="5">Cytochrome C oxidase subunit II</fullName>
    </submittedName>
</protein>
<evidence type="ECO:0000256" key="2">
    <source>
        <dbReference type="ARBA" id="ARBA00022723"/>
    </source>
</evidence>
<feature type="transmembrane region" description="Helical" evidence="4">
    <location>
        <begin position="22"/>
        <end position="39"/>
    </location>
</feature>
<dbReference type="InterPro" id="IPR051403">
    <property type="entry name" value="NosZ/Cyto_c_oxidase_sub2"/>
</dbReference>
<keyword evidence="3" id="KW-0186">Copper</keyword>
<dbReference type="PANTHER" id="PTHR42838:SF2">
    <property type="entry name" value="NITROUS-OXIDE REDUCTASE"/>
    <property type="match status" value="1"/>
</dbReference>
<sequence>MPAPMDPPEGNWWDEPVNRRETIWLGIAGAWSIAIFGWMSGFTRFGDQNPIGETYEVDPDAYRDRVQEYKEAAEEREEGIVPPGDSLYVGAMRFNWDGLPAIIEAGREYDVHLGAYDVQHGFSIRPEDTLSKQINLQVFPGNEWVIPMTFDEPGTYHVICNEFCGQGHRTMHGKLIVEEP</sequence>
<comment type="caution">
    <text evidence="5">The sequence shown here is derived from an EMBL/GenBank/DDBJ whole genome shotgun (WGS) entry which is preliminary data.</text>
</comment>
<dbReference type="InterPro" id="IPR001505">
    <property type="entry name" value="Copper_CuA"/>
</dbReference>
<dbReference type="SUPFAM" id="SSF49503">
    <property type="entry name" value="Cupredoxins"/>
    <property type="match status" value="1"/>
</dbReference>
<keyword evidence="6" id="KW-1185">Reference proteome</keyword>
<evidence type="ECO:0000313" key="6">
    <source>
        <dbReference type="Proteomes" id="UP001596296"/>
    </source>
</evidence>
<dbReference type="RefSeq" id="WP_379740009.1">
    <property type="nucleotide sequence ID" value="NZ_JBHSVN010000001.1"/>
</dbReference>
<evidence type="ECO:0000256" key="3">
    <source>
        <dbReference type="ARBA" id="ARBA00023008"/>
    </source>
</evidence>
<dbReference type="Gene3D" id="2.60.40.420">
    <property type="entry name" value="Cupredoxins - blue copper proteins"/>
    <property type="match status" value="1"/>
</dbReference>
<evidence type="ECO:0000256" key="4">
    <source>
        <dbReference type="SAM" id="Phobius"/>
    </source>
</evidence>
<dbReference type="Proteomes" id="UP001596296">
    <property type="component" value="Unassembled WGS sequence"/>
</dbReference>
<proteinExistence type="predicted"/>
<dbReference type="EMBL" id="JBHSXL010000003">
    <property type="protein sequence ID" value="MFC6891559.1"/>
    <property type="molecule type" value="Genomic_DNA"/>
</dbReference>
<keyword evidence="2" id="KW-0479">Metal-binding</keyword>
<organism evidence="5 6">
    <name type="scientific">Halopenitus salinus</name>
    <dbReference type="NCBI Taxonomy" id="1198295"/>
    <lineage>
        <taxon>Archaea</taxon>
        <taxon>Methanobacteriati</taxon>
        <taxon>Methanobacteriota</taxon>
        <taxon>Stenosarchaea group</taxon>
        <taxon>Halobacteria</taxon>
        <taxon>Halobacteriales</taxon>
        <taxon>Haloferacaceae</taxon>
        <taxon>Halopenitus</taxon>
    </lineage>
</organism>
<reference evidence="5 6" key="1">
    <citation type="journal article" date="2019" name="Int. J. Syst. Evol. Microbiol.">
        <title>The Global Catalogue of Microorganisms (GCM) 10K type strain sequencing project: providing services to taxonomists for standard genome sequencing and annotation.</title>
        <authorList>
            <consortium name="The Broad Institute Genomics Platform"/>
            <consortium name="The Broad Institute Genome Sequencing Center for Infectious Disease"/>
            <person name="Wu L."/>
            <person name="Ma J."/>
        </authorList>
    </citation>
    <scope>NUCLEOTIDE SEQUENCE [LARGE SCALE GENOMIC DNA]</scope>
    <source>
        <strain evidence="5 6">SKJ47</strain>
    </source>
</reference>
<keyword evidence="4" id="KW-0812">Transmembrane</keyword>
<dbReference type="GO" id="GO:0046872">
    <property type="term" value="F:metal ion binding"/>
    <property type="evidence" value="ECO:0007669"/>
    <property type="project" value="UniProtKB-KW"/>
</dbReference>
<name>A0ABD5UUS4_9EURY</name>
<evidence type="ECO:0000256" key="1">
    <source>
        <dbReference type="ARBA" id="ARBA00004196"/>
    </source>
</evidence>
<dbReference type="PROSITE" id="PS00078">
    <property type="entry name" value="COX2"/>
    <property type="match status" value="1"/>
</dbReference>
<comment type="subcellular location">
    <subcellularLocation>
        <location evidence="1">Cell envelope</location>
    </subcellularLocation>
</comment>
<keyword evidence="4" id="KW-0472">Membrane</keyword>